<accession>A0A191V1S3</accession>
<evidence type="ECO:0000313" key="1">
    <source>
        <dbReference type="EMBL" id="ANJ08882.1"/>
    </source>
</evidence>
<protein>
    <submittedName>
        <fullName evidence="1">Uncharacterized protein</fullName>
    </submittedName>
</protein>
<evidence type="ECO:0000313" key="2">
    <source>
        <dbReference type="Proteomes" id="UP000078468"/>
    </source>
</evidence>
<organism evidence="1 2">
    <name type="scientific">Streptomyces parvulus</name>
    <dbReference type="NCBI Taxonomy" id="146923"/>
    <lineage>
        <taxon>Bacteria</taxon>
        <taxon>Bacillati</taxon>
        <taxon>Actinomycetota</taxon>
        <taxon>Actinomycetes</taxon>
        <taxon>Kitasatosporales</taxon>
        <taxon>Streptomycetaceae</taxon>
        <taxon>Streptomyces</taxon>
    </lineage>
</organism>
<dbReference type="EMBL" id="CP015866">
    <property type="protein sequence ID" value="ANJ08882.1"/>
    <property type="molecule type" value="Genomic_DNA"/>
</dbReference>
<dbReference type="GeneID" id="91306994"/>
<dbReference type="Proteomes" id="UP000078468">
    <property type="component" value="Chromosome"/>
</dbReference>
<dbReference type="RefSeq" id="WP_064729242.1">
    <property type="nucleotide sequence ID" value="NZ_BMRX01000009.1"/>
</dbReference>
<name>A0A191V1S3_9ACTN</name>
<dbReference type="AlphaFoldDB" id="A0A191V1S3"/>
<dbReference type="KEGG" id="spav:Spa2297_19080"/>
<proteinExistence type="predicted"/>
<sequence>MTQPPEPALRPAASRGPGLERCRVSRLFVEDGELVLRTRRRTRRLPVGGTGIARAVFVDVPGADMERMGPPIPGSWGELQLQDRDGGPIARLDVEQWLPETPVLPKRSVQGEHLLGRSGVASLLKAAGIPLHVVRDRNDPLVAPDGGGVRLGPGGDFPFWYWAVRAAAGVTWFAVFTFLVISDSAAPWAVLLLSSAALTAPLARIVLRAWTWLGRDRHAPVVRERVAPSPAPGCGATVRFRRDTELRVQDADLVLRDLGGQEYWFPLTGPHAVRSLARVNAHTGTPLGVEVRGPGEQVRAVLPWDLWFAGESGAEGWSRLRRAAGLTVSERRLGPKTHWPKGPVLGPRILPESPRAARRESRFPGTIAGVSSTAVMAFASAFSMVQGLGISDEHPEASLTAVLMGVLGLILQVAPYAVHQLVSRLRLDRPLRPLESSPQTSREVSG</sequence>
<gene>
    <name evidence="1" type="ORF">Spa2297_19080</name>
</gene>
<reference evidence="1 2" key="1">
    <citation type="submission" date="2016-05" db="EMBL/GenBank/DDBJ databases">
        <title>Non-Contiguous Finished Genome Sequence of Streptomyces parvulus 2297 Integrated Site-Specifically with Actinophage R4.</title>
        <authorList>
            <person name="Nishizawa T."/>
            <person name="Miura T."/>
            <person name="Harada C."/>
            <person name="Guo Y."/>
            <person name="Narisawa K."/>
            <person name="Ohta H."/>
            <person name="Takahashi H."/>
            <person name="Shirai M."/>
        </authorList>
    </citation>
    <scope>NUCLEOTIDE SEQUENCE [LARGE SCALE GENOMIC DNA]</scope>
    <source>
        <strain evidence="1 2">2297</strain>
    </source>
</reference>